<keyword evidence="11" id="KW-1185">Reference proteome</keyword>
<dbReference type="GO" id="GO:0006355">
    <property type="term" value="P:regulation of DNA-templated transcription"/>
    <property type="evidence" value="ECO:0007669"/>
    <property type="project" value="InterPro"/>
</dbReference>
<evidence type="ECO:0000256" key="6">
    <source>
        <dbReference type="PROSITE-ProRule" id="PRU00169"/>
    </source>
</evidence>
<dbReference type="Proteomes" id="UP000244037">
    <property type="component" value="Unassembled WGS sequence"/>
</dbReference>
<dbReference type="GO" id="GO:0005829">
    <property type="term" value="C:cytosol"/>
    <property type="evidence" value="ECO:0007669"/>
    <property type="project" value="TreeGrafter"/>
</dbReference>
<evidence type="ECO:0000313" key="10">
    <source>
        <dbReference type="EMBL" id="PTW49820.1"/>
    </source>
</evidence>
<name>A0A8E3AQK2_9RHOB</name>
<organism evidence="10 11">
    <name type="scientific">Rhodovulum kholense</name>
    <dbReference type="NCBI Taxonomy" id="453584"/>
    <lineage>
        <taxon>Bacteria</taxon>
        <taxon>Pseudomonadati</taxon>
        <taxon>Pseudomonadota</taxon>
        <taxon>Alphaproteobacteria</taxon>
        <taxon>Rhodobacterales</taxon>
        <taxon>Paracoccaceae</taxon>
        <taxon>Rhodovulum</taxon>
    </lineage>
</organism>
<dbReference type="PANTHER" id="PTHR48111">
    <property type="entry name" value="REGULATOR OF RPOS"/>
    <property type="match status" value="1"/>
</dbReference>
<dbReference type="SUPFAM" id="SSF52172">
    <property type="entry name" value="CheY-like"/>
    <property type="match status" value="1"/>
</dbReference>
<dbReference type="InterPro" id="IPR036388">
    <property type="entry name" value="WH-like_DNA-bd_sf"/>
</dbReference>
<dbReference type="AlphaFoldDB" id="A0A8E3AQK2"/>
<dbReference type="Gene3D" id="1.10.10.10">
    <property type="entry name" value="Winged helix-like DNA-binding domain superfamily/Winged helix DNA-binding domain"/>
    <property type="match status" value="1"/>
</dbReference>
<dbReference type="SMART" id="SM00862">
    <property type="entry name" value="Trans_reg_C"/>
    <property type="match status" value="1"/>
</dbReference>
<dbReference type="PROSITE" id="PS50110">
    <property type="entry name" value="RESPONSE_REGULATORY"/>
    <property type="match status" value="1"/>
</dbReference>
<sequence length="253" mass="27340">MARYARPALRLAYSGYARAAPGRNLCGGAQKRLAGAMRVLVIEDTADLAEAIRTYLGREGHAVDLAADCAEAGLALDLAAYDGIVLDLGLPDGSGLDLLRQRRRGGLRTPVVILTARDQIGDRIAGLDSGADDYVVKPVDLGELAARLRANARRSEGDPAAEVQLGPFRVDRARARIWQGPDEIRLTAREWAVLDALLAARGRVLSRQALEDRLYDFDAAVSGNAVEVYVSRLRTKLGRGVIETRRGIGYQIP</sequence>
<keyword evidence="5" id="KW-0804">Transcription</keyword>
<evidence type="ECO:0000259" key="8">
    <source>
        <dbReference type="PROSITE" id="PS50110"/>
    </source>
</evidence>
<dbReference type="InterPro" id="IPR039420">
    <property type="entry name" value="WalR-like"/>
</dbReference>
<dbReference type="InterPro" id="IPR001867">
    <property type="entry name" value="OmpR/PhoB-type_DNA-bd"/>
</dbReference>
<dbReference type="PANTHER" id="PTHR48111:SF1">
    <property type="entry name" value="TWO-COMPONENT RESPONSE REGULATOR ORR33"/>
    <property type="match status" value="1"/>
</dbReference>
<dbReference type="GO" id="GO:0000976">
    <property type="term" value="F:transcription cis-regulatory region binding"/>
    <property type="evidence" value="ECO:0007669"/>
    <property type="project" value="TreeGrafter"/>
</dbReference>
<feature type="domain" description="OmpR/PhoB-type" evidence="9">
    <location>
        <begin position="160"/>
        <end position="253"/>
    </location>
</feature>
<evidence type="ECO:0000256" key="2">
    <source>
        <dbReference type="ARBA" id="ARBA00023012"/>
    </source>
</evidence>
<dbReference type="Pfam" id="PF00486">
    <property type="entry name" value="Trans_reg_C"/>
    <property type="match status" value="1"/>
</dbReference>
<gene>
    <name evidence="10" type="ORF">C8N38_10681</name>
</gene>
<evidence type="ECO:0000313" key="11">
    <source>
        <dbReference type="Proteomes" id="UP000244037"/>
    </source>
</evidence>
<dbReference type="PROSITE" id="PS51755">
    <property type="entry name" value="OMPR_PHOB"/>
    <property type="match status" value="1"/>
</dbReference>
<dbReference type="GO" id="GO:0000156">
    <property type="term" value="F:phosphorelay response regulator activity"/>
    <property type="evidence" value="ECO:0007669"/>
    <property type="project" value="TreeGrafter"/>
</dbReference>
<feature type="domain" description="Response regulatory" evidence="8">
    <location>
        <begin position="38"/>
        <end position="152"/>
    </location>
</feature>
<comment type="caution">
    <text evidence="10">The sequence shown here is derived from an EMBL/GenBank/DDBJ whole genome shotgun (WGS) entry which is preliminary data.</text>
</comment>
<dbReference type="SMART" id="SM00448">
    <property type="entry name" value="REC"/>
    <property type="match status" value="1"/>
</dbReference>
<evidence type="ECO:0000256" key="1">
    <source>
        <dbReference type="ARBA" id="ARBA00022553"/>
    </source>
</evidence>
<evidence type="ECO:0000256" key="7">
    <source>
        <dbReference type="PROSITE-ProRule" id="PRU01091"/>
    </source>
</evidence>
<evidence type="ECO:0000256" key="3">
    <source>
        <dbReference type="ARBA" id="ARBA00023015"/>
    </source>
</evidence>
<dbReference type="InterPro" id="IPR011006">
    <property type="entry name" value="CheY-like_superfamily"/>
</dbReference>
<keyword evidence="4 7" id="KW-0238">DNA-binding</keyword>
<protein>
    <submittedName>
        <fullName evidence="10">DNA-binding response OmpR family regulator</fullName>
    </submittedName>
</protein>
<dbReference type="GO" id="GO:0032993">
    <property type="term" value="C:protein-DNA complex"/>
    <property type="evidence" value="ECO:0007669"/>
    <property type="project" value="TreeGrafter"/>
</dbReference>
<dbReference type="Pfam" id="PF00072">
    <property type="entry name" value="Response_reg"/>
    <property type="match status" value="1"/>
</dbReference>
<dbReference type="EMBL" id="QAYC01000006">
    <property type="protein sequence ID" value="PTW49820.1"/>
    <property type="molecule type" value="Genomic_DNA"/>
</dbReference>
<evidence type="ECO:0000256" key="4">
    <source>
        <dbReference type="ARBA" id="ARBA00023125"/>
    </source>
</evidence>
<proteinExistence type="predicted"/>
<accession>A0A8E3AQK2</accession>
<feature type="modified residue" description="4-aspartylphosphate" evidence="6">
    <location>
        <position position="87"/>
    </location>
</feature>
<evidence type="ECO:0000256" key="5">
    <source>
        <dbReference type="ARBA" id="ARBA00023163"/>
    </source>
</evidence>
<reference evidence="10 11" key="1">
    <citation type="submission" date="2018-04" db="EMBL/GenBank/DDBJ databases">
        <title>Genomic Encyclopedia of Archaeal and Bacterial Type Strains, Phase II (KMG-II): from individual species to whole genera.</title>
        <authorList>
            <person name="Goeker M."/>
        </authorList>
    </citation>
    <scope>NUCLEOTIDE SEQUENCE [LARGE SCALE GENOMIC DNA]</scope>
    <source>
        <strain evidence="10 11">DSM 19783</strain>
    </source>
</reference>
<dbReference type="CDD" id="cd00383">
    <property type="entry name" value="trans_reg_C"/>
    <property type="match status" value="1"/>
</dbReference>
<keyword evidence="3" id="KW-0805">Transcription regulation</keyword>
<dbReference type="Gene3D" id="6.10.250.690">
    <property type="match status" value="1"/>
</dbReference>
<evidence type="ECO:0000259" key="9">
    <source>
        <dbReference type="PROSITE" id="PS51755"/>
    </source>
</evidence>
<dbReference type="InterPro" id="IPR001789">
    <property type="entry name" value="Sig_transdc_resp-reg_receiver"/>
</dbReference>
<keyword evidence="1 6" id="KW-0597">Phosphoprotein</keyword>
<feature type="DNA-binding region" description="OmpR/PhoB-type" evidence="7">
    <location>
        <begin position="160"/>
        <end position="253"/>
    </location>
</feature>
<keyword evidence="2" id="KW-0902">Two-component regulatory system</keyword>
<dbReference type="Gene3D" id="3.40.50.2300">
    <property type="match status" value="1"/>
</dbReference>